<feature type="domain" description="HTH cro/C1-type" evidence="2">
    <location>
        <begin position="23"/>
        <end position="77"/>
    </location>
</feature>
<organism evidence="3 4">
    <name type="scientific">Hafnia psychrotolerans</name>
    <dbReference type="NCBI Taxonomy" id="1477018"/>
    <lineage>
        <taxon>Bacteria</taxon>
        <taxon>Pseudomonadati</taxon>
        <taxon>Pseudomonadota</taxon>
        <taxon>Gammaproteobacteria</taxon>
        <taxon>Enterobacterales</taxon>
        <taxon>Hafniaceae</taxon>
        <taxon>Hafnia</taxon>
    </lineage>
</organism>
<dbReference type="PROSITE" id="PS50943">
    <property type="entry name" value="HTH_CROC1"/>
    <property type="match status" value="1"/>
</dbReference>
<dbReference type="SUPFAM" id="SSF47413">
    <property type="entry name" value="lambda repressor-like DNA-binding domains"/>
    <property type="match status" value="1"/>
</dbReference>
<sequence>MNMSNPLNASYPLKTLSQLRSLLVGFRKAKGLTQKEVSEKLGVTQQTYARLEANPAAASLERLFRVFNVLGIEMAFSSESDPASSRAETTQDYVSSPARKEQW</sequence>
<name>A0ABQ1H2G5_9GAMM</name>
<evidence type="ECO:0000256" key="1">
    <source>
        <dbReference type="SAM" id="MobiDB-lite"/>
    </source>
</evidence>
<dbReference type="SMART" id="SM00530">
    <property type="entry name" value="HTH_XRE"/>
    <property type="match status" value="1"/>
</dbReference>
<evidence type="ECO:0000259" key="2">
    <source>
        <dbReference type="PROSITE" id="PS50943"/>
    </source>
</evidence>
<dbReference type="InterPro" id="IPR001387">
    <property type="entry name" value="Cro/C1-type_HTH"/>
</dbReference>
<gene>
    <name evidence="3" type="ORF">GCM10011328_33760</name>
</gene>
<evidence type="ECO:0000313" key="3">
    <source>
        <dbReference type="EMBL" id="GGA55536.1"/>
    </source>
</evidence>
<proteinExistence type="predicted"/>
<keyword evidence="4" id="KW-1185">Reference proteome</keyword>
<dbReference type="Proteomes" id="UP000627464">
    <property type="component" value="Unassembled WGS sequence"/>
</dbReference>
<dbReference type="Pfam" id="PF01381">
    <property type="entry name" value="HTH_3"/>
    <property type="match status" value="1"/>
</dbReference>
<feature type="compositionally biased region" description="Polar residues" evidence="1">
    <location>
        <begin position="78"/>
        <end position="94"/>
    </location>
</feature>
<feature type="region of interest" description="Disordered" evidence="1">
    <location>
        <begin position="78"/>
        <end position="103"/>
    </location>
</feature>
<dbReference type="Gene3D" id="1.10.260.40">
    <property type="entry name" value="lambda repressor-like DNA-binding domains"/>
    <property type="match status" value="1"/>
</dbReference>
<comment type="caution">
    <text evidence="3">The sequence shown here is derived from an EMBL/GenBank/DDBJ whole genome shotgun (WGS) entry which is preliminary data.</text>
</comment>
<accession>A0ABQ1H2G5</accession>
<evidence type="ECO:0000313" key="4">
    <source>
        <dbReference type="Proteomes" id="UP000627464"/>
    </source>
</evidence>
<protein>
    <submittedName>
        <fullName evidence="3">Transcriptional regulator</fullName>
    </submittedName>
</protein>
<dbReference type="CDD" id="cd00093">
    <property type="entry name" value="HTH_XRE"/>
    <property type="match status" value="1"/>
</dbReference>
<reference evidence="4" key="1">
    <citation type="journal article" date="2019" name="Int. J. Syst. Evol. Microbiol.">
        <title>The Global Catalogue of Microorganisms (GCM) 10K type strain sequencing project: providing services to taxonomists for standard genome sequencing and annotation.</title>
        <authorList>
            <consortium name="The Broad Institute Genomics Platform"/>
            <consortium name="The Broad Institute Genome Sequencing Center for Infectious Disease"/>
            <person name="Wu L."/>
            <person name="Ma J."/>
        </authorList>
    </citation>
    <scope>NUCLEOTIDE SEQUENCE [LARGE SCALE GENOMIC DNA]</scope>
    <source>
        <strain evidence="4">CGMCC 1.12806</strain>
    </source>
</reference>
<dbReference type="InterPro" id="IPR010982">
    <property type="entry name" value="Lambda_DNA-bd_dom_sf"/>
</dbReference>
<dbReference type="EMBL" id="BMFZ01000010">
    <property type="protein sequence ID" value="GGA55536.1"/>
    <property type="molecule type" value="Genomic_DNA"/>
</dbReference>